<accession>A0A833ZHN4</accession>
<feature type="compositionally biased region" description="Polar residues" evidence="2">
    <location>
        <begin position="921"/>
        <end position="933"/>
    </location>
</feature>
<dbReference type="EMBL" id="JABVXQ010000008">
    <property type="protein sequence ID" value="KAF6092789.1"/>
    <property type="molecule type" value="Genomic_DNA"/>
</dbReference>
<proteinExistence type="predicted"/>
<comment type="caution">
    <text evidence="3">The sequence shown here is derived from an EMBL/GenBank/DDBJ whole genome shotgun (WGS) entry which is preliminary data.</text>
</comment>
<feature type="region of interest" description="Disordered" evidence="2">
    <location>
        <begin position="124"/>
        <end position="147"/>
    </location>
</feature>
<feature type="compositionally biased region" description="Low complexity" evidence="2">
    <location>
        <begin position="598"/>
        <end position="607"/>
    </location>
</feature>
<dbReference type="GO" id="GO:0034451">
    <property type="term" value="C:centriolar satellite"/>
    <property type="evidence" value="ECO:0007669"/>
    <property type="project" value="TreeGrafter"/>
</dbReference>
<dbReference type="AlphaFoldDB" id="A0A833ZHN4"/>
<protein>
    <submittedName>
        <fullName evidence="3">Coiled-coil domain containing 57</fullName>
    </submittedName>
</protein>
<dbReference type="Proteomes" id="UP000664940">
    <property type="component" value="Unassembled WGS sequence"/>
</dbReference>
<feature type="region of interest" description="Disordered" evidence="2">
    <location>
        <begin position="634"/>
        <end position="657"/>
    </location>
</feature>
<dbReference type="InterPro" id="IPR042481">
    <property type="entry name" value="CCDC57"/>
</dbReference>
<evidence type="ECO:0000256" key="1">
    <source>
        <dbReference type="SAM" id="Coils"/>
    </source>
</evidence>
<sequence length="1023" mass="112361">MPPPPSEQALGELLARKEEEWRALQAQRARLQEAALQEAQGRLEEAQGRLRRLQEDFVYNLQVLEERDRELERYDAAFAQAQRLEGARQAEVSELKVEAARLRQALAREAQRREELQQQLQQKEQEHRLALRRAHSDKSGEVDRQREQYEKLQRTLERKLEELDGQLALQRQELLLEFESETQKREQAFRLHADSVSSVVLAHELKVKLLNEELGALKEAGAQAAESLRSAQAANSELEDRLRRAAWELRDLAAVKDARIKELEGRLQSTQLTREKEEETFRRKHEELDRTARERDAVLASVKDAHAEQLRALEARVRELQAQCEALELQARRAEWRQADALREKDAAIARLREEASTLRSDWDAQVAQLSKEMTSRDLRVQSLQQEEAELQAQLARCQQDVGRYQRQLALAAEREQSLERDKAQLGLDWQRRCAGLERDHYRQSEELVQGLTAAREQAAAKLQEAERKLHEQEAVLRAVTLERDQALQALRTHGLLPEQELQVLLGCRGEEAGGSFPSGEIQRLQRQNASLRDAVARMRTQMEALSQQVLPPTQPAGGGASAPTPQPDTQPDLQPDAQPDAQPEAQPDLQSDTQPVAQSGAQSGAQAATPDYVLGLEAEIRNLKCKVESLEEQLGDVPQSDGPPGLPPAAEATGDAAAPDSVAVGLALGRLGDRTRLLNLLVARLRQEALQEPRKVGATQCALPHTADQVQLEALELQGQVAELQRHLGTAGPSRCVALGRQVLAAGGPSGTGDPGAPPPLAPSVPQLQRKLRAAAQAALRLQREKEQLLELGNRLRARLGRPAGTPGRPCPGPGARNPGEGPETTWEHGRPLRQLQPHLASQGSRSADGGRPGEAPPHAAAAVGRDGAPHGTAAGTAGPGQKRPSVSTATCKSAREKENRSPEPRQAPGPRQGRGPHTPRSSSLTSGSLQDTWRLLDLGSSPSGLASQDDPAPAELTAPAAADRLRPANGSPRETRAAFAIQGVKMDAQAKAKPARPPRAHPANPKRCQRAPKIRNYNVKD</sequence>
<feature type="compositionally biased region" description="Basic and acidic residues" evidence="2">
    <location>
        <begin position="895"/>
        <end position="905"/>
    </location>
</feature>
<feature type="compositionally biased region" description="Low complexity" evidence="2">
    <location>
        <begin position="871"/>
        <end position="882"/>
    </location>
</feature>
<dbReference type="PANTHER" id="PTHR46725:SF1">
    <property type="entry name" value="COILED-COIL DOMAIN-CONTAINING PROTEIN 57"/>
    <property type="match status" value="1"/>
</dbReference>
<feature type="coiled-coil region" evidence="1">
    <location>
        <begin position="228"/>
        <end position="422"/>
    </location>
</feature>
<reference evidence="3 4" key="1">
    <citation type="journal article" date="2020" name="Nature">
        <title>Six reference-quality genomes reveal evolution of bat adaptations.</title>
        <authorList>
            <person name="Jebb D."/>
            <person name="Huang Z."/>
            <person name="Pippel M."/>
            <person name="Hughes G.M."/>
            <person name="Lavrichenko K."/>
            <person name="Devanna P."/>
            <person name="Winkler S."/>
            <person name="Jermiin L.S."/>
            <person name="Skirmuntt E.C."/>
            <person name="Katzourakis A."/>
            <person name="Burkitt-Gray L."/>
            <person name="Ray D.A."/>
            <person name="Sullivan K.A.M."/>
            <person name="Roscito J.G."/>
            <person name="Kirilenko B.M."/>
            <person name="Davalos L.M."/>
            <person name="Corthals A.P."/>
            <person name="Power M.L."/>
            <person name="Jones G."/>
            <person name="Ransome R.D."/>
            <person name="Dechmann D.K.N."/>
            <person name="Locatelli A.G."/>
            <person name="Puechmaille S.J."/>
            <person name="Fedrigo O."/>
            <person name="Jarvis E.D."/>
            <person name="Hiller M."/>
            <person name="Vernes S.C."/>
            <person name="Myers E.W."/>
            <person name="Teeling E.C."/>
        </authorList>
    </citation>
    <scope>NUCLEOTIDE SEQUENCE [LARGE SCALE GENOMIC DNA]</scope>
    <source>
        <strain evidence="3">Bat1K_MPI-CBG_1</strain>
    </source>
</reference>
<feature type="coiled-coil region" evidence="1">
    <location>
        <begin position="449"/>
        <end position="483"/>
    </location>
</feature>
<keyword evidence="1" id="KW-0175">Coiled coil</keyword>
<dbReference type="GO" id="GO:0060271">
    <property type="term" value="P:cilium assembly"/>
    <property type="evidence" value="ECO:0007669"/>
    <property type="project" value="TreeGrafter"/>
</dbReference>
<dbReference type="GO" id="GO:0045931">
    <property type="term" value="P:positive regulation of mitotic cell cycle"/>
    <property type="evidence" value="ECO:0007669"/>
    <property type="project" value="TreeGrafter"/>
</dbReference>
<feature type="region of interest" description="Disordered" evidence="2">
    <location>
        <begin position="551"/>
        <end position="607"/>
    </location>
</feature>
<feature type="compositionally biased region" description="Low complexity" evidence="2">
    <location>
        <begin position="568"/>
        <end position="591"/>
    </location>
</feature>
<dbReference type="GO" id="GO:0005814">
    <property type="term" value="C:centriole"/>
    <property type="evidence" value="ECO:0007669"/>
    <property type="project" value="TreeGrafter"/>
</dbReference>
<evidence type="ECO:0000313" key="4">
    <source>
        <dbReference type="Proteomes" id="UP000664940"/>
    </source>
</evidence>
<dbReference type="PANTHER" id="PTHR46725">
    <property type="entry name" value="COILED-COIL DOMAIN-CONTAINING PROTEIN 57"/>
    <property type="match status" value="1"/>
</dbReference>
<dbReference type="GO" id="GO:0007099">
    <property type="term" value="P:centriole replication"/>
    <property type="evidence" value="ECO:0007669"/>
    <property type="project" value="TreeGrafter"/>
</dbReference>
<feature type="coiled-coil region" evidence="1">
    <location>
        <begin position="522"/>
        <end position="549"/>
    </location>
</feature>
<evidence type="ECO:0000256" key="2">
    <source>
        <dbReference type="SAM" id="MobiDB-lite"/>
    </source>
</evidence>
<organism evidence="3 4">
    <name type="scientific">Phyllostomus discolor</name>
    <name type="common">pale spear-nosed bat</name>
    <dbReference type="NCBI Taxonomy" id="89673"/>
    <lineage>
        <taxon>Eukaryota</taxon>
        <taxon>Metazoa</taxon>
        <taxon>Chordata</taxon>
        <taxon>Craniata</taxon>
        <taxon>Vertebrata</taxon>
        <taxon>Euteleostomi</taxon>
        <taxon>Mammalia</taxon>
        <taxon>Eutheria</taxon>
        <taxon>Laurasiatheria</taxon>
        <taxon>Chiroptera</taxon>
        <taxon>Yangochiroptera</taxon>
        <taxon>Phyllostomidae</taxon>
        <taxon>Phyllostominae</taxon>
        <taxon>Phyllostomus</taxon>
    </lineage>
</organism>
<gene>
    <name evidence="3" type="ORF">HJG60_002244</name>
</gene>
<name>A0A833ZHN4_9CHIR</name>
<feature type="compositionally biased region" description="Low complexity" evidence="2">
    <location>
        <begin position="951"/>
        <end position="964"/>
    </location>
</feature>
<feature type="region of interest" description="Disordered" evidence="2">
    <location>
        <begin position="798"/>
        <end position="1023"/>
    </location>
</feature>
<dbReference type="GO" id="GO:0007020">
    <property type="term" value="P:microtubule nucleation"/>
    <property type="evidence" value="ECO:0007669"/>
    <property type="project" value="TreeGrafter"/>
</dbReference>
<dbReference type="GO" id="GO:0005876">
    <property type="term" value="C:spindle microtubule"/>
    <property type="evidence" value="ECO:0007669"/>
    <property type="project" value="TreeGrafter"/>
</dbReference>
<evidence type="ECO:0000313" key="3">
    <source>
        <dbReference type="EMBL" id="KAF6092789.1"/>
    </source>
</evidence>